<dbReference type="EMBL" id="AUBJ02000001">
    <property type="protein sequence ID" value="MCP2334241.1"/>
    <property type="molecule type" value="Genomic_DNA"/>
</dbReference>
<keyword evidence="2" id="KW-1185">Reference proteome</keyword>
<dbReference type="Proteomes" id="UP000791080">
    <property type="component" value="Unassembled WGS sequence"/>
</dbReference>
<name>A0ABT1JRE2_ACTCY</name>
<protein>
    <recommendedName>
        <fullName evidence="3">Insertion element protein</fullName>
    </recommendedName>
</protein>
<evidence type="ECO:0000313" key="2">
    <source>
        <dbReference type="Proteomes" id="UP000791080"/>
    </source>
</evidence>
<reference evidence="1 2" key="1">
    <citation type="submission" date="2013-07" db="EMBL/GenBank/DDBJ databases">
        <authorList>
            <consortium name="DOE Joint Genome Institute"/>
            <person name="Reeve W."/>
            <person name="Huntemann M."/>
            <person name="Han J."/>
            <person name="Chen A."/>
            <person name="Kyrpides N."/>
            <person name="Mavromatis K."/>
            <person name="Markowitz V."/>
            <person name="Palaniappan K."/>
            <person name="Ivanova N."/>
            <person name="Schaumberg A."/>
            <person name="Pati A."/>
            <person name="Liolios K."/>
            <person name="Nordberg H.P."/>
            <person name="Cantor M.N."/>
            <person name="Hua S.X."/>
            <person name="Woyke T."/>
        </authorList>
    </citation>
    <scope>NUCLEOTIDE SEQUENCE [LARGE SCALE GENOMIC DNA]</scope>
    <source>
        <strain evidence="1 2">DSM 43889</strain>
    </source>
</reference>
<comment type="caution">
    <text evidence="1">The sequence shown here is derived from an EMBL/GenBank/DDBJ whole genome shotgun (WGS) entry which is preliminary data.</text>
</comment>
<proteinExistence type="predicted"/>
<accession>A0ABT1JRE2</accession>
<reference evidence="1 2" key="2">
    <citation type="submission" date="2022-06" db="EMBL/GenBank/DDBJ databases">
        <title>Genomic Encyclopedia of Type Strains, Phase I: the one thousand microbial genomes (KMG-I) project.</title>
        <authorList>
            <person name="Kyrpides N."/>
        </authorList>
    </citation>
    <scope>NUCLEOTIDE SEQUENCE [LARGE SCALE GENOMIC DNA]</scope>
    <source>
        <strain evidence="1 2">DSM 43889</strain>
    </source>
</reference>
<gene>
    <name evidence="1" type="ORF">G443_004511</name>
</gene>
<evidence type="ECO:0000313" key="1">
    <source>
        <dbReference type="EMBL" id="MCP2334241.1"/>
    </source>
</evidence>
<sequence length="51" mass="5696">MTDRAVPHYCPYCADEDLYPEADHAGAWRCAACRRVFAVRMLGLALPEVSP</sequence>
<evidence type="ECO:0008006" key="3">
    <source>
        <dbReference type="Google" id="ProtNLM"/>
    </source>
</evidence>
<dbReference type="RefSeq" id="WP_026419823.1">
    <property type="nucleotide sequence ID" value="NZ_AUBJ02000001.1"/>
</dbReference>
<organism evidence="1 2">
    <name type="scientific">Actinoalloteichus caeruleus DSM 43889</name>
    <dbReference type="NCBI Taxonomy" id="1120930"/>
    <lineage>
        <taxon>Bacteria</taxon>
        <taxon>Bacillati</taxon>
        <taxon>Actinomycetota</taxon>
        <taxon>Actinomycetes</taxon>
        <taxon>Pseudonocardiales</taxon>
        <taxon>Pseudonocardiaceae</taxon>
        <taxon>Actinoalloteichus</taxon>
        <taxon>Actinoalloteichus cyanogriseus</taxon>
    </lineage>
</organism>